<accession>L8FPL3</accession>
<evidence type="ECO:0008006" key="4">
    <source>
        <dbReference type="Google" id="ProtNLM"/>
    </source>
</evidence>
<dbReference type="EMBL" id="GL573181">
    <property type="protein sequence ID" value="ELR02920.1"/>
    <property type="molecule type" value="Genomic_DNA"/>
</dbReference>
<dbReference type="AlphaFoldDB" id="L8FPL3"/>
<sequence length="278" mass="30774">MRTARSRPISTMQYKQNANGDGGQRRGINIEGIFMTYDKAQSFEHSVLLSEEDEITKESFAEYDKAGDNKRDCGFGGNVVIHAVGINGEKHLISVIKGQPMNSVELAEAAAQDRPDLYPVNILRITSLDPDRLQQLPVEIILDIVMHLGWEPGDIGSFLGSSKTIRLVLKTHEEHLSQQFASHLYPTSMDPILARPSEYGTPPLQIGHYDCTVGRQETEYGTPPLQIVMGDRSQTGPVVWSEANNPRSPTGLPGNRSHDNNITIILSSTNLELKDLIE</sequence>
<name>L8FPL3_PSED2</name>
<evidence type="ECO:0000313" key="2">
    <source>
        <dbReference type="EMBL" id="ELR02920.1"/>
    </source>
</evidence>
<dbReference type="InParanoid" id="L8FPL3"/>
<protein>
    <recommendedName>
        <fullName evidence="4">F-box domain-containing protein</fullName>
    </recommendedName>
</protein>
<dbReference type="VEuPathDB" id="FungiDB:GMDG_01141"/>
<dbReference type="Proteomes" id="UP000011064">
    <property type="component" value="Unassembled WGS sequence"/>
</dbReference>
<dbReference type="OrthoDB" id="3880401at2759"/>
<feature type="region of interest" description="Disordered" evidence="1">
    <location>
        <begin position="1"/>
        <end position="25"/>
    </location>
</feature>
<feature type="compositionally biased region" description="Polar residues" evidence="1">
    <location>
        <begin position="8"/>
        <end position="19"/>
    </location>
</feature>
<evidence type="ECO:0000256" key="1">
    <source>
        <dbReference type="SAM" id="MobiDB-lite"/>
    </source>
</evidence>
<evidence type="ECO:0000313" key="3">
    <source>
        <dbReference type="Proteomes" id="UP000011064"/>
    </source>
</evidence>
<reference evidence="3" key="1">
    <citation type="submission" date="2010-09" db="EMBL/GenBank/DDBJ databases">
        <title>The genome sequence of Geomyces destructans 20631-21.</title>
        <authorList>
            <consortium name="The Broad Institute Genome Sequencing Platform"/>
            <person name="Cuomo C.A."/>
            <person name="Blehert D.S."/>
            <person name="Lorch J.M."/>
            <person name="Young S.K."/>
            <person name="Zeng Q."/>
            <person name="Gargeya S."/>
            <person name="Fitzgerald M."/>
            <person name="Haas B."/>
            <person name="Abouelleil A."/>
            <person name="Alvarado L."/>
            <person name="Arachchi H.M."/>
            <person name="Berlin A."/>
            <person name="Brown A."/>
            <person name="Chapman S.B."/>
            <person name="Chen Z."/>
            <person name="Dunbar C."/>
            <person name="Freedman E."/>
            <person name="Gearin G."/>
            <person name="Gellesch M."/>
            <person name="Goldberg J."/>
            <person name="Griggs A."/>
            <person name="Gujja S."/>
            <person name="Heiman D."/>
            <person name="Howarth C."/>
            <person name="Larson L."/>
            <person name="Lui A."/>
            <person name="MacDonald P.J.P."/>
            <person name="Montmayeur A."/>
            <person name="Murphy C."/>
            <person name="Neiman D."/>
            <person name="Pearson M."/>
            <person name="Priest M."/>
            <person name="Roberts A."/>
            <person name="Saif S."/>
            <person name="Shea T."/>
            <person name="Shenoy N."/>
            <person name="Sisk P."/>
            <person name="Stolte C."/>
            <person name="Sykes S."/>
            <person name="Wortman J."/>
            <person name="Nusbaum C."/>
            <person name="Birren B."/>
        </authorList>
    </citation>
    <scope>NUCLEOTIDE SEQUENCE [LARGE SCALE GENOMIC DNA]</scope>
    <source>
        <strain evidence="3">ATCC MYA-4855 / 20631-21</strain>
    </source>
</reference>
<gene>
    <name evidence="2" type="ORF">GMDG_01141</name>
</gene>
<proteinExistence type="predicted"/>
<dbReference type="HOGENOM" id="CLU_1001584_0_0_1"/>
<keyword evidence="3" id="KW-1185">Reference proteome</keyword>
<organism evidence="2 3">
    <name type="scientific">Pseudogymnoascus destructans (strain ATCC MYA-4855 / 20631-21)</name>
    <name type="common">Bat white-nose syndrome fungus</name>
    <name type="synonym">Geomyces destructans</name>
    <dbReference type="NCBI Taxonomy" id="658429"/>
    <lineage>
        <taxon>Eukaryota</taxon>
        <taxon>Fungi</taxon>
        <taxon>Dikarya</taxon>
        <taxon>Ascomycota</taxon>
        <taxon>Pezizomycotina</taxon>
        <taxon>Leotiomycetes</taxon>
        <taxon>Thelebolales</taxon>
        <taxon>Thelebolaceae</taxon>
        <taxon>Pseudogymnoascus</taxon>
    </lineage>
</organism>